<feature type="coiled-coil region" evidence="1">
    <location>
        <begin position="203"/>
        <end position="230"/>
    </location>
</feature>
<comment type="caution">
    <text evidence="3">The sequence shown here is derived from an EMBL/GenBank/DDBJ whole genome shotgun (WGS) entry which is preliminary data.</text>
</comment>
<dbReference type="eggNOG" id="COG3950">
    <property type="taxonomic scope" value="Bacteria"/>
</dbReference>
<evidence type="ECO:0000256" key="1">
    <source>
        <dbReference type="SAM" id="Coils"/>
    </source>
</evidence>
<accession>V8C6T2</accession>
<dbReference type="HOGENOM" id="CLU_029682_2_0_7"/>
<dbReference type="STRING" id="1357400.HMPREF2086_01544"/>
<evidence type="ECO:0000313" key="4">
    <source>
        <dbReference type="Proteomes" id="UP000018731"/>
    </source>
</evidence>
<feature type="domain" description="Endonuclease GajA/Old nuclease/RecF-like AAA" evidence="2">
    <location>
        <begin position="3"/>
        <end position="347"/>
    </location>
</feature>
<dbReference type="AlphaFoldDB" id="V8C6T2"/>
<gene>
    <name evidence="3" type="ORF">HMPREF2086_01544</name>
</gene>
<dbReference type="PATRIC" id="fig|1357400.3.peg.2078"/>
<evidence type="ECO:0000313" key="3">
    <source>
        <dbReference type="EMBL" id="ETD22745.1"/>
    </source>
</evidence>
<dbReference type="Gene3D" id="3.40.50.300">
    <property type="entry name" value="P-loop containing nucleotide triphosphate hydrolases"/>
    <property type="match status" value="1"/>
</dbReference>
<evidence type="ECO:0000259" key="2">
    <source>
        <dbReference type="Pfam" id="PF13175"/>
    </source>
</evidence>
<dbReference type="EMBL" id="AZJI01000007">
    <property type="protein sequence ID" value="ETD22745.1"/>
    <property type="molecule type" value="Genomic_DNA"/>
</dbReference>
<keyword evidence="1" id="KW-0175">Coiled coil</keyword>
<dbReference type="Proteomes" id="UP000018731">
    <property type="component" value="Unassembled WGS sequence"/>
</dbReference>
<dbReference type="PANTHER" id="PTHR43581">
    <property type="entry name" value="ATP/GTP PHOSPHATASE"/>
    <property type="match status" value="1"/>
</dbReference>
<protein>
    <recommendedName>
        <fullName evidence="2">Endonuclease GajA/Old nuclease/RecF-like AAA domain-containing protein</fullName>
    </recommendedName>
</protein>
<name>V8C6T2_9HELI</name>
<dbReference type="PANTHER" id="PTHR43581:SF4">
    <property type="entry name" value="ATP_GTP PHOSPHATASE"/>
    <property type="match status" value="1"/>
</dbReference>
<keyword evidence="4" id="KW-1185">Reference proteome</keyword>
<sequence>MPKLSVIIGKNDVGKSTILDALNIFFENEKPLDNDANMYSTNKEIRITCLFRVETNMPIFLDSAESENTQTTLDNEYLLDNNGLLQIKKVFEKGKLKNIFIIANYPNNWDKPLITLRITDLKKEVEKFENQNVNKTIKKAMREFLFNKQESLNLDIQEINVNFKESDIANIYEKIKLKLPKFMLFRADRTNTDKDAEVTDITKAIAKNAVAEVEQQFINIKQEIKQKIQDFSNQTLEKLKSFNEDIANSLSVNMQDKALESIFSYEFKSDDEMPFNKRGSGVKRLFLLSFFIADSERQNHSNMIYAIEEPETSQHPDFQRKIIETLKTISQNPNRQVLITTHTPEIVKLVGKDEVIFVTKDENNARKILQKETLDIRQVVETLGILPYVSYKGVLFVEGESDIKFFKNLDKVDCLRDIFNIESITIVPLRGGGNIESWIKQDYLKGSNIKQIYFIDRDDKERENIIEQDNIKVITTQKREIENYYPIDIVENYFKSKLELDFIFSENDKKEWDNKDIANLIAQKTTKFNENLHKREIIIKEMFNCKDIWLQISEDNLQNFDEIKSWFEAMKDFFI</sequence>
<dbReference type="InterPro" id="IPR051396">
    <property type="entry name" value="Bact_Antivir_Def_Nuclease"/>
</dbReference>
<dbReference type="InterPro" id="IPR041685">
    <property type="entry name" value="AAA_GajA/Old/RecF-like"/>
</dbReference>
<dbReference type="InterPro" id="IPR027417">
    <property type="entry name" value="P-loop_NTPase"/>
</dbReference>
<reference evidence="3 4" key="1">
    <citation type="journal article" date="2014" name="Genome Announc.">
        <title>Draft genome sequences of six enterohepatic helicobacter species isolated from humans and one from rhesus macaques.</title>
        <authorList>
            <person name="Shen Z."/>
            <person name="Sheh A."/>
            <person name="Young S.K."/>
            <person name="Abouelliel A."/>
            <person name="Ward D.V."/>
            <person name="Earl A.M."/>
            <person name="Fox J.G."/>
        </authorList>
    </citation>
    <scope>NUCLEOTIDE SEQUENCE [LARGE SCALE GENOMIC DNA]</scope>
    <source>
        <strain evidence="3 4">MIT 99-5501</strain>
    </source>
</reference>
<proteinExistence type="predicted"/>
<dbReference type="Pfam" id="PF13175">
    <property type="entry name" value="AAA_15"/>
    <property type="match status" value="1"/>
</dbReference>
<dbReference type="SUPFAM" id="SSF52540">
    <property type="entry name" value="P-loop containing nucleoside triphosphate hydrolases"/>
    <property type="match status" value="1"/>
</dbReference>
<organism evidence="3 4">
    <name type="scientific">Helicobacter macacae MIT 99-5501</name>
    <dbReference type="NCBI Taxonomy" id="1357400"/>
    <lineage>
        <taxon>Bacteria</taxon>
        <taxon>Pseudomonadati</taxon>
        <taxon>Campylobacterota</taxon>
        <taxon>Epsilonproteobacteria</taxon>
        <taxon>Campylobacterales</taxon>
        <taxon>Helicobacteraceae</taxon>
        <taxon>Helicobacter</taxon>
    </lineage>
</organism>